<dbReference type="InterPro" id="IPR045361">
    <property type="entry name" value="CIS_tube_prot_N"/>
</dbReference>
<feature type="domain" description="Contractile injection system tube protein N-terminal" evidence="1">
    <location>
        <begin position="5"/>
        <end position="157"/>
    </location>
</feature>
<reference evidence="2 3" key="1">
    <citation type="submission" date="2024-09" db="EMBL/GenBank/DDBJ databases">
        <authorList>
            <person name="Sun Q."/>
            <person name="Mori K."/>
        </authorList>
    </citation>
    <scope>NUCLEOTIDE SEQUENCE [LARGE SCALE GENOMIC DNA]</scope>
    <source>
        <strain evidence="2 3">CECT 7955</strain>
    </source>
</reference>
<name>A0ABV5GT38_9FLAO</name>
<proteinExistence type="predicted"/>
<accession>A0ABV5GT38</accession>
<dbReference type="Pfam" id="PF19266">
    <property type="entry name" value="CIS_tube"/>
    <property type="match status" value="1"/>
</dbReference>
<protein>
    <recommendedName>
        <fullName evidence="1">Contractile injection system tube protein N-terminal domain-containing protein</fullName>
    </recommendedName>
</protein>
<dbReference type="Proteomes" id="UP001589607">
    <property type="component" value="Unassembled WGS sequence"/>
</dbReference>
<organism evidence="2 3">
    <name type="scientific">Flavobacterium jumunjinense</name>
    <dbReference type="NCBI Taxonomy" id="998845"/>
    <lineage>
        <taxon>Bacteria</taxon>
        <taxon>Pseudomonadati</taxon>
        <taxon>Bacteroidota</taxon>
        <taxon>Flavobacteriia</taxon>
        <taxon>Flavobacteriales</taxon>
        <taxon>Flavobacteriaceae</taxon>
        <taxon>Flavobacterium</taxon>
    </lineage>
</organism>
<gene>
    <name evidence="2" type="ORF">ACFFVF_18790</name>
</gene>
<dbReference type="RefSeq" id="WP_236452730.1">
    <property type="nucleotide sequence ID" value="NZ_CBCSGE010000001.1"/>
</dbReference>
<evidence type="ECO:0000313" key="3">
    <source>
        <dbReference type="Proteomes" id="UP001589607"/>
    </source>
</evidence>
<comment type="caution">
    <text evidence="2">The sequence shown here is derived from an EMBL/GenBank/DDBJ whole genome shotgun (WGS) entry which is preliminary data.</text>
</comment>
<keyword evidence="3" id="KW-1185">Reference proteome</keyword>
<dbReference type="EMBL" id="JBHMEY010000094">
    <property type="protein sequence ID" value="MFB9098559.1"/>
    <property type="molecule type" value="Genomic_DNA"/>
</dbReference>
<evidence type="ECO:0000259" key="1">
    <source>
        <dbReference type="Pfam" id="PF19266"/>
    </source>
</evidence>
<evidence type="ECO:0000313" key="2">
    <source>
        <dbReference type="EMBL" id="MFB9098559.1"/>
    </source>
</evidence>
<sequence length="225" mass="25559">MGASLELMKITGYTDENFQQAFAGQPYTVMLNPENIKWQRGIEYNEQQAPNTSAPSQKYKSTPVEKLNFDLTIDCTGIVDSKRTKMSDEINALEKIIYTYNGTIHRPNFVKIQWGQSIVFKGVLKSMDTSYTLFKPDGSPLRAKLSLGFTEYISPESVEEIDAKKSPDITHLISVVEGNTLPQLCQKTWNDDSYYIQVAKYNDLNKFRNLKGGEKLIFPPIIQPI</sequence>